<feature type="compositionally biased region" description="Acidic residues" evidence="1">
    <location>
        <begin position="381"/>
        <end position="397"/>
    </location>
</feature>
<comment type="caution">
    <text evidence="2">The sequence shown here is derived from an EMBL/GenBank/DDBJ whole genome shotgun (WGS) entry which is preliminary data.</text>
</comment>
<accession>A0A9P9IE87</accession>
<keyword evidence="3" id="KW-1185">Reference proteome</keyword>
<dbReference type="AlphaFoldDB" id="A0A9P9IE87"/>
<dbReference type="EMBL" id="JAGMUU010000035">
    <property type="protein sequence ID" value="KAH7116599.1"/>
    <property type="molecule type" value="Genomic_DNA"/>
</dbReference>
<feature type="compositionally biased region" description="Polar residues" evidence="1">
    <location>
        <begin position="563"/>
        <end position="587"/>
    </location>
</feature>
<gene>
    <name evidence="2" type="ORF">B0J13DRAFT_571275</name>
</gene>
<feature type="compositionally biased region" description="Basic residues" evidence="1">
    <location>
        <begin position="11"/>
        <end position="20"/>
    </location>
</feature>
<reference evidence="2" key="1">
    <citation type="journal article" date="2021" name="Nat. Commun.">
        <title>Genetic determinants of endophytism in the Arabidopsis root mycobiome.</title>
        <authorList>
            <person name="Mesny F."/>
            <person name="Miyauchi S."/>
            <person name="Thiergart T."/>
            <person name="Pickel B."/>
            <person name="Atanasova L."/>
            <person name="Karlsson M."/>
            <person name="Huettel B."/>
            <person name="Barry K.W."/>
            <person name="Haridas S."/>
            <person name="Chen C."/>
            <person name="Bauer D."/>
            <person name="Andreopoulos W."/>
            <person name="Pangilinan J."/>
            <person name="LaButti K."/>
            <person name="Riley R."/>
            <person name="Lipzen A."/>
            <person name="Clum A."/>
            <person name="Drula E."/>
            <person name="Henrissat B."/>
            <person name="Kohler A."/>
            <person name="Grigoriev I.V."/>
            <person name="Martin F.M."/>
            <person name="Hacquard S."/>
        </authorList>
    </citation>
    <scope>NUCLEOTIDE SEQUENCE</scope>
    <source>
        <strain evidence="2">MPI-CAGE-AT-0021</strain>
    </source>
</reference>
<name>A0A9P9IE87_9HYPO</name>
<sequence length="1048" mass="114845">MTLSPSPSQTGKRRQKKKTRKGESQTYLLEFLPQIQTGSSLSMTSADMALQERPDSGSSAIDIDISSAHRSLLQATGAALNFAASFHRDTQACRGTLERQQLHEIYRDKILAIDGIAANVAAAFLPFLRTVRSPENGNHERWGDFDRLAQRGKKMRDRESQHLQHQSGIIAAWGLVCFEYYDWHALPLPLLRQLHDLAVLMPRWEDVVDLLNSKMLARHELRVVRGNNKALRVGEHSPASKVQAPHSPVERSDILAALEWAQTKATSAAARREVKQSARRINGTPIRQFGLKLDVFGMVVPSTGNDAGDGGDDDVDEDASDGDHLGHFTRPTKRTRLSSTSHGPSIFPDTAANNGAQKNRTHGGGHSITRDISNPGTESPGPEESEEPEESGVESEDQTARDESSGDENPAPKEMGVEVEGEEENTSQPDSPDLYAVMGTRENSIISSGLEDMEETGLGEASGRSGKEKTASLLSWSEEDEEMVSEADEQTQDTTSLDPSEQGIAQEEEADIEEGIAGPSSIKDGAEEEETGGSSRDEHSRDTEDDDQMKAKFTGTSLKGPASGSSTFHGQNQRARLSTPQGSMSQTTSHLLADHTIATSYQATAAVTRLGQCQSLPVPSGGDSIERAPAAEDAPSLDDSAPATQTRSSPVSPEGGSPRRHLTLLQSLQARHTDTVGLLVEDLGRPHVSEDVAHQRRLQLNWLGPQRWARIYAEPEHCLGRSCVTSPEDADVWYLSWDVFRNYAESGRIFRRPVVIKQEFQDSGTYDIVDYVDMLWQRFPEQQVNVQNSMTGAYSSMSLAEYCLAVANVDLSSSDAAAAISSVTNLRRLARADEPLLSRLPRFRLLSTLADRVAGTVGRSGHLIMNDVQGCLGFNLLSFAGAFSGSYVDPLIGSWARCLSGVQIAAVSTDLDAEDWRRFSQEGRNWSPRGQGRLIVLEQDDVLLMPPGLRVVRATFAPEPCLMEGGMLWDECSIPEILEGLLWVVDNRAYTDSIHFAFQLFPLIDALEKWLDDENYVGRPSSQATAAERYQTVKVGIRSLRALLRLSP</sequence>
<proteinExistence type="predicted"/>
<feature type="compositionally biased region" description="Acidic residues" evidence="1">
    <location>
        <begin position="477"/>
        <end position="491"/>
    </location>
</feature>
<evidence type="ECO:0000256" key="1">
    <source>
        <dbReference type="SAM" id="MobiDB-lite"/>
    </source>
</evidence>
<feature type="region of interest" description="Disordered" evidence="1">
    <location>
        <begin position="617"/>
        <end position="659"/>
    </location>
</feature>
<protein>
    <submittedName>
        <fullName evidence="2">Uncharacterized protein</fullName>
    </submittedName>
</protein>
<organism evidence="2 3">
    <name type="scientific">Dactylonectria estremocensis</name>
    <dbReference type="NCBI Taxonomy" id="1079267"/>
    <lineage>
        <taxon>Eukaryota</taxon>
        <taxon>Fungi</taxon>
        <taxon>Dikarya</taxon>
        <taxon>Ascomycota</taxon>
        <taxon>Pezizomycotina</taxon>
        <taxon>Sordariomycetes</taxon>
        <taxon>Hypocreomycetidae</taxon>
        <taxon>Hypocreales</taxon>
        <taxon>Nectriaceae</taxon>
        <taxon>Dactylonectria</taxon>
    </lineage>
</organism>
<evidence type="ECO:0000313" key="2">
    <source>
        <dbReference type="EMBL" id="KAH7116599.1"/>
    </source>
</evidence>
<feature type="region of interest" description="Disordered" evidence="1">
    <location>
        <begin position="302"/>
        <end position="587"/>
    </location>
</feature>
<evidence type="ECO:0000313" key="3">
    <source>
        <dbReference type="Proteomes" id="UP000717696"/>
    </source>
</evidence>
<feature type="region of interest" description="Disordered" evidence="1">
    <location>
        <begin position="1"/>
        <end position="25"/>
    </location>
</feature>
<feature type="compositionally biased region" description="Acidic residues" evidence="1">
    <location>
        <begin position="309"/>
        <end position="320"/>
    </location>
</feature>
<feature type="compositionally biased region" description="Polar residues" evidence="1">
    <location>
        <begin position="642"/>
        <end position="651"/>
    </location>
</feature>
<dbReference type="Proteomes" id="UP000717696">
    <property type="component" value="Unassembled WGS sequence"/>
</dbReference>
<dbReference type="OrthoDB" id="5048779at2759"/>